<feature type="transmembrane region" description="Helical" evidence="1">
    <location>
        <begin position="16"/>
        <end position="34"/>
    </location>
</feature>
<evidence type="ECO:0000256" key="1">
    <source>
        <dbReference type="SAM" id="Phobius"/>
    </source>
</evidence>
<organism evidence="2 3">
    <name type="scientific">Alkaliphilus peptidifermentans DSM 18978</name>
    <dbReference type="NCBI Taxonomy" id="1120976"/>
    <lineage>
        <taxon>Bacteria</taxon>
        <taxon>Bacillati</taxon>
        <taxon>Bacillota</taxon>
        <taxon>Clostridia</taxon>
        <taxon>Peptostreptococcales</taxon>
        <taxon>Natronincolaceae</taxon>
        <taxon>Alkaliphilus</taxon>
    </lineage>
</organism>
<proteinExistence type="predicted"/>
<protein>
    <submittedName>
        <fullName evidence="2">Uncharacterized protein</fullName>
    </submittedName>
</protein>
<name>A0A1G5AQ61_9FIRM</name>
<keyword evidence="3" id="KW-1185">Reference proteome</keyword>
<keyword evidence="1" id="KW-0812">Transmembrane</keyword>
<dbReference type="OrthoDB" id="1953575at2"/>
<evidence type="ECO:0000313" key="3">
    <source>
        <dbReference type="Proteomes" id="UP000198636"/>
    </source>
</evidence>
<sequence>MSTLIRHTASEPQKPLWKIIIYIIGIVLAINYLVELTNLLPKNIAAIASVLVLILTAALCSYVINRKLAKYTYLFIENELVFYKQIGKRENKVIDVKTWEMEWIKPLHEVNQKIKYKKTYWMSCRFRGPSVYAAQFKRNNHLYRVVFQPNESLHKELYRQIKVNNK</sequence>
<dbReference type="EMBL" id="FMUS01000001">
    <property type="protein sequence ID" value="SCX79960.1"/>
    <property type="molecule type" value="Genomic_DNA"/>
</dbReference>
<evidence type="ECO:0000313" key="2">
    <source>
        <dbReference type="EMBL" id="SCX79960.1"/>
    </source>
</evidence>
<gene>
    <name evidence="2" type="ORF">SAMN03080606_00241</name>
</gene>
<feature type="transmembrane region" description="Helical" evidence="1">
    <location>
        <begin position="46"/>
        <end position="64"/>
    </location>
</feature>
<dbReference type="AlphaFoldDB" id="A0A1G5AQ61"/>
<accession>A0A1G5AQ61</accession>
<reference evidence="2 3" key="1">
    <citation type="submission" date="2016-10" db="EMBL/GenBank/DDBJ databases">
        <authorList>
            <person name="de Groot N.N."/>
        </authorList>
    </citation>
    <scope>NUCLEOTIDE SEQUENCE [LARGE SCALE GENOMIC DNA]</scope>
    <source>
        <strain evidence="2 3">DSM 18978</strain>
    </source>
</reference>
<dbReference type="Proteomes" id="UP000198636">
    <property type="component" value="Unassembled WGS sequence"/>
</dbReference>
<keyword evidence="1" id="KW-1133">Transmembrane helix</keyword>
<keyword evidence="1" id="KW-0472">Membrane</keyword>
<dbReference type="RefSeq" id="WP_091539007.1">
    <property type="nucleotide sequence ID" value="NZ_FMUS01000001.1"/>
</dbReference>